<dbReference type="InterPro" id="IPR000182">
    <property type="entry name" value="GNAT_dom"/>
</dbReference>
<gene>
    <name evidence="4" type="ORF">HLPCO_001886</name>
</gene>
<name>F7Q0R2_9MOLU</name>
<proteinExistence type="predicted"/>
<dbReference type="InterPro" id="IPR050680">
    <property type="entry name" value="YpeA/RimI_acetyltransf"/>
</dbReference>
<evidence type="ECO:0000256" key="2">
    <source>
        <dbReference type="ARBA" id="ARBA00023315"/>
    </source>
</evidence>
<evidence type="ECO:0000259" key="3">
    <source>
        <dbReference type="PROSITE" id="PS51186"/>
    </source>
</evidence>
<dbReference type="Proteomes" id="UP000005707">
    <property type="component" value="Unassembled WGS sequence"/>
</dbReference>
<evidence type="ECO:0000313" key="4">
    <source>
        <dbReference type="EMBL" id="ERJ11972.1"/>
    </source>
</evidence>
<dbReference type="PANTHER" id="PTHR43420:SF31">
    <property type="entry name" value="ACETYLTRANSFERASE"/>
    <property type="match status" value="1"/>
</dbReference>
<dbReference type="SUPFAM" id="SSF55729">
    <property type="entry name" value="Acyl-CoA N-acyltransferases (Nat)"/>
    <property type="match status" value="1"/>
</dbReference>
<dbReference type="AlphaFoldDB" id="F7Q0R2"/>
<dbReference type="RefSeq" id="WP_008827186.1">
    <property type="nucleotide sequence ID" value="NZ_AFNU02000006.1"/>
</dbReference>
<dbReference type="GO" id="GO:0016747">
    <property type="term" value="F:acyltransferase activity, transferring groups other than amino-acyl groups"/>
    <property type="evidence" value="ECO:0007669"/>
    <property type="project" value="InterPro"/>
</dbReference>
<dbReference type="STRING" id="1033810.HLPCO_001886"/>
<protein>
    <submittedName>
        <fullName evidence="4">Acetyltransferase protein</fullName>
    </submittedName>
</protein>
<keyword evidence="2" id="KW-0012">Acyltransferase</keyword>
<dbReference type="EMBL" id="AFNU02000006">
    <property type="protein sequence ID" value="ERJ11972.1"/>
    <property type="molecule type" value="Genomic_DNA"/>
</dbReference>
<organism evidence="4 5">
    <name type="scientific">Haloplasma contractile SSD-17B</name>
    <dbReference type="NCBI Taxonomy" id="1033810"/>
    <lineage>
        <taxon>Bacteria</taxon>
        <taxon>Bacillati</taxon>
        <taxon>Mycoplasmatota</taxon>
        <taxon>Mollicutes</taxon>
        <taxon>Haloplasmatales</taxon>
        <taxon>Haloplasmataceae</taxon>
        <taxon>Haloplasma</taxon>
    </lineage>
</organism>
<dbReference type="PANTHER" id="PTHR43420">
    <property type="entry name" value="ACETYLTRANSFERASE"/>
    <property type="match status" value="1"/>
</dbReference>
<comment type="caution">
    <text evidence="4">The sequence shown here is derived from an EMBL/GenBank/DDBJ whole genome shotgun (WGS) entry which is preliminary data.</text>
</comment>
<accession>F7Q0R2</accession>
<dbReference type="OrthoDB" id="9804948at2"/>
<dbReference type="InParanoid" id="F7Q0R2"/>
<dbReference type="CDD" id="cd04301">
    <property type="entry name" value="NAT_SF"/>
    <property type="match status" value="1"/>
</dbReference>
<dbReference type="Pfam" id="PF13527">
    <property type="entry name" value="Acetyltransf_9"/>
    <property type="match status" value="1"/>
</dbReference>
<evidence type="ECO:0000256" key="1">
    <source>
        <dbReference type="ARBA" id="ARBA00022679"/>
    </source>
</evidence>
<evidence type="ECO:0000313" key="5">
    <source>
        <dbReference type="Proteomes" id="UP000005707"/>
    </source>
</evidence>
<reference evidence="4 5" key="2">
    <citation type="journal article" date="2013" name="PLoS ONE">
        <title>INDIGO - INtegrated Data Warehouse of MIcrobial GenOmes with Examples from the Red Sea Extremophiles.</title>
        <authorList>
            <person name="Alam I."/>
            <person name="Antunes A."/>
            <person name="Kamau A.A."/>
            <person name="Ba Alawi W."/>
            <person name="Kalkatawi M."/>
            <person name="Stingl U."/>
            <person name="Bajic V.B."/>
        </authorList>
    </citation>
    <scope>NUCLEOTIDE SEQUENCE [LARGE SCALE GENOMIC DNA]</scope>
    <source>
        <strain evidence="4 5">SSD-17B</strain>
    </source>
</reference>
<sequence>MNNQYQLVCDYKHNDELRSSFNELSEKTFGLNFEKWYQDGYWNDSYICYSYRNEDNKIVSNISIHPMDIMMNGEHKKAIQIGTVMTDENHRKQGLARKLMEHIISTYKEDYDLFYLSANETVLDFYPRFGFKLKEETKFILPVSTSIMQVRKGVRQLELSNDADLAVLIDLTENRYPASNTLDTFNDHHLVRFYCTNVFTDSIYYIEKENSIVVFNIEGNTLHLLGVISDREVDLNKLVTYLVSNKIKQIEFHFTPDIDSKQLTLNKTSQNDRFILNLANIELPQDYVFPSLSQG</sequence>
<feature type="domain" description="N-acetyltransferase" evidence="3">
    <location>
        <begin position="6"/>
        <end position="153"/>
    </location>
</feature>
<keyword evidence="5" id="KW-1185">Reference proteome</keyword>
<dbReference type="eggNOG" id="COG4552">
    <property type="taxonomic scope" value="Bacteria"/>
</dbReference>
<reference evidence="4 5" key="1">
    <citation type="journal article" date="2011" name="J. Bacteriol.">
        <title>Genome sequence of Haloplasma contractile, an unusual contractile bacterium from a deep-sea anoxic brine lake.</title>
        <authorList>
            <person name="Antunes A."/>
            <person name="Alam I."/>
            <person name="El Dorry H."/>
            <person name="Siam R."/>
            <person name="Robertson A."/>
            <person name="Bajic V.B."/>
            <person name="Stingl U."/>
        </authorList>
    </citation>
    <scope>NUCLEOTIDE SEQUENCE [LARGE SCALE GENOMIC DNA]</scope>
    <source>
        <strain evidence="4 5">SSD-17B</strain>
    </source>
</reference>
<keyword evidence="1" id="KW-0808">Transferase</keyword>
<dbReference type="Gene3D" id="3.40.630.30">
    <property type="match status" value="1"/>
</dbReference>
<dbReference type="InterPro" id="IPR016181">
    <property type="entry name" value="Acyl_CoA_acyltransferase"/>
</dbReference>
<dbReference type="PROSITE" id="PS51186">
    <property type="entry name" value="GNAT"/>
    <property type="match status" value="1"/>
</dbReference>